<feature type="region of interest" description="Disordered" evidence="1">
    <location>
        <begin position="34"/>
        <end position="95"/>
    </location>
</feature>
<evidence type="ECO:0000313" key="3">
    <source>
        <dbReference type="EMBL" id="KAL1628139.1"/>
    </source>
</evidence>
<dbReference type="Proteomes" id="UP001521116">
    <property type="component" value="Unassembled WGS sequence"/>
</dbReference>
<evidence type="ECO:0000256" key="1">
    <source>
        <dbReference type="SAM" id="MobiDB-lite"/>
    </source>
</evidence>
<gene>
    <name evidence="3" type="ORF">SLS56_005959</name>
</gene>
<protein>
    <submittedName>
        <fullName evidence="3">Uncharacterized protein</fullName>
    </submittedName>
</protein>
<comment type="caution">
    <text evidence="3">The sequence shown here is derived from an EMBL/GenBank/DDBJ whole genome shotgun (WGS) entry which is preliminary data.</text>
</comment>
<evidence type="ECO:0000313" key="4">
    <source>
        <dbReference type="Proteomes" id="UP001521116"/>
    </source>
</evidence>
<organism evidence="3 4">
    <name type="scientific">Neofusicoccum ribis</name>
    <dbReference type="NCBI Taxonomy" id="45134"/>
    <lineage>
        <taxon>Eukaryota</taxon>
        <taxon>Fungi</taxon>
        <taxon>Dikarya</taxon>
        <taxon>Ascomycota</taxon>
        <taxon>Pezizomycotina</taxon>
        <taxon>Dothideomycetes</taxon>
        <taxon>Dothideomycetes incertae sedis</taxon>
        <taxon>Botryosphaeriales</taxon>
        <taxon>Botryosphaeriaceae</taxon>
        <taxon>Neofusicoccum</taxon>
    </lineage>
</organism>
<keyword evidence="2" id="KW-0732">Signal</keyword>
<keyword evidence="4" id="KW-1185">Reference proteome</keyword>
<feature type="compositionally biased region" description="Low complexity" evidence="1">
    <location>
        <begin position="40"/>
        <end position="69"/>
    </location>
</feature>
<proteinExistence type="predicted"/>
<feature type="region of interest" description="Disordered" evidence="1">
    <location>
        <begin position="173"/>
        <end position="198"/>
    </location>
</feature>
<feature type="signal peptide" evidence="2">
    <location>
        <begin position="1"/>
        <end position="22"/>
    </location>
</feature>
<dbReference type="EMBL" id="JAJVDC020000064">
    <property type="protein sequence ID" value="KAL1628139.1"/>
    <property type="molecule type" value="Genomic_DNA"/>
</dbReference>
<name>A0ABR3SS17_9PEZI</name>
<accession>A0ABR3SS17</accession>
<sequence length="266" mass="28823">MQLLTPNTLIITALAAASLAAAAPIDVPGPGPIVGHSHGNTANASSNALATPTTVPHGAGPGCGAHPPAKSMLAKRDDDEEEKGGKPVTYGVPNGEPEVTFVNGVPHIKLFLGGRQQLQRRGSSSSGDDNLSMTLSAEEYAKLFGQYKRLKQGKPDNGKYEFAVKISPDTFTQLTGTDDEMEESERDRRLRQHHKRDGELQRRENIFKEAWLGLTQEHFHRPLIPGSTNRHDAIPPPFYLDKPGWDMPAREAAAIKEELKKARGGG</sequence>
<feature type="chain" id="PRO_5046106451" evidence="2">
    <location>
        <begin position="23"/>
        <end position="266"/>
    </location>
</feature>
<reference evidence="3 4" key="1">
    <citation type="submission" date="2024-02" db="EMBL/GenBank/DDBJ databases">
        <title>De novo assembly and annotation of 12 fungi associated with fruit tree decline syndrome in Ontario, Canada.</title>
        <authorList>
            <person name="Sulman M."/>
            <person name="Ellouze W."/>
            <person name="Ilyukhin E."/>
        </authorList>
    </citation>
    <scope>NUCLEOTIDE SEQUENCE [LARGE SCALE GENOMIC DNA]</scope>
    <source>
        <strain evidence="3 4">M1-105</strain>
    </source>
</reference>
<evidence type="ECO:0000256" key="2">
    <source>
        <dbReference type="SAM" id="SignalP"/>
    </source>
</evidence>